<name>A0A3G6J617_9CORY</name>
<protein>
    <recommendedName>
        <fullName evidence="3">FCS-type domain-containing protein</fullName>
    </recommendedName>
</protein>
<gene>
    <name evidence="1" type="ORF">CCHOA_05705</name>
</gene>
<dbReference type="KEGG" id="ccho:CCHOA_05705"/>
<organism evidence="1 2">
    <name type="scientific">Corynebacterium choanae</name>
    <dbReference type="NCBI Taxonomy" id="1862358"/>
    <lineage>
        <taxon>Bacteria</taxon>
        <taxon>Bacillati</taxon>
        <taxon>Actinomycetota</taxon>
        <taxon>Actinomycetes</taxon>
        <taxon>Mycobacteriales</taxon>
        <taxon>Corynebacteriaceae</taxon>
        <taxon>Corynebacterium</taxon>
    </lineage>
</organism>
<evidence type="ECO:0008006" key="3">
    <source>
        <dbReference type="Google" id="ProtNLM"/>
    </source>
</evidence>
<proteinExistence type="predicted"/>
<keyword evidence="2" id="KW-1185">Reference proteome</keyword>
<dbReference type="AlphaFoldDB" id="A0A3G6J617"/>
<sequence length="118" mass="13272">MITRKHGQQQAQCAWCAKPIIAGGRGRPRKYCSHSCRQRAYEQRVNVTGTQIPSDAVIITQERASIFSDQLFQLRCAAEDIHTAAAERAPYAEIAEMCAELVVLAENIERLRIRDTDV</sequence>
<reference evidence="1 2" key="1">
    <citation type="submission" date="2018-11" db="EMBL/GenBank/DDBJ databases">
        <authorList>
            <person name="Kleinhagauer T."/>
            <person name="Glaeser S.P."/>
            <person name="Spergser J."/>
            <person name="Ruckert C."/>
            <person name="Kaempfer P."/>
            <person name="Busse H.-J."/>
        </authorList>
    </citation>
    <scope>NUCLEOTIDE SEQUENCE [LARGE SCALE GENOMIC DNA]</scope>
    <source>
        <strain evidence="1 2">200CH</strain>
    </source>
</reference>
<dbReference type="EMBL" id="CP033896">
    <property type="protein sequence ID" value="AZA13541.1"/>
    <property type="molecule type" value="Genomic_DNA"/>
</dbReference>
<evidence type="ECO:0000313" key="2">
    <source>
        <dbReference type="Proteomes" id="UP000269019"/>
    </source>
</evidence>
<dbReference type="RefSeq" id="WP_245992202.1">
    <property type="nucleotide sequence ID" value="NZ_CP033896.1"/>
</dbReference>
<accession>A0A3G6J617</accession>
<evidence type="ECO:0000313" key="1">
    <source>
        <dbReference type="EMBL" id="AZA13541.1"/>
    </source>
</evidence>
<dbReference type="Proteomes" id="UP000269019">
    <property type="component" value="Chromosome"/>
</dbReference>